<dbReference type="InterPro" id="IPR050310">
    <property type="entry name" value="VPS10-sortilin"/>
</dbReference>
<evidence type="ECO:0000313" key="2">
    <source>
        <dbReference type="EMBL" id="AWW32134.1"/>
    </source>
</evidence>
<proteinExistence type="predicted"/>
<dbReference type="AlphaFoldDB" id="A0A2Z4IMR9"/>
<evidence type="ECO:0008006" key="4">
    <source>
        <dbReference type="Google" id="ProtNLM"/>
    </source>
</evidence>
<dbReference type="CDD" id="cd15482">
    <property type="entry name" value="Sialidase_non-viral"/>
    <property type="match status" value="1"/>
</dbReference>
<reference evidence="2 3" key="1">
    <citation type="submission" date="2018-06" db="EMBL/GenBank/DDBJ databases">
        <title>Echinicola strongylocentroti sp. nov., isolated from a sea urchin Strongylocentrotus intermedius.</title>
        <authorList>
            <person name="Bae S.S."/>
        </authorList>
    </citation>
    <scope>NUCLEOTIDE SEQUENCE [LARGE SCALE GENOMIC DNA]</scope>
    <source>
        <strain evidence="2 3">MEBiC08714</strain>
    </source>
</reference>
<gene>
    <name evidence="2" type="ORF">DN752_19425</name>
</gene>
<dbReference type="InterPro" id="IPR002860">
    <property type="entry name" value="BNR_rpt"/>
</dbReference>
<evidence type="ECO:0000313" key="3">
    <source>
        <dbReference type="Proteomes" id="UP000248688"/>
    </source>
</evidence>
<accession>A0A2Z4IMR9</accession>
<sequence length="1007" mass="111833">MADITKEKAIKTDTAYFSTLKFRNVGPTRGGRVTTVAGVEEKPGTFYMGSTGGGVWKTDDYGVTYHNLSDGYFSSPSIGAIAIYQKNPKIIYVGTGSDGLRSNVIAGKGVYKSNDGGKSWEHIGLPNAGLIGAVEVHPDNPEIAFVAAIGQPFQPNEDRGVYKTVDGGKNWDKVLFHSDTVGAVDLEFAPDNSDIVYTALWRAERKPWTVISGADGVGGVYKSTDGGKTWEKKTSGLPTGLIGKIDLAVSKADPNRLYALVEAPGEEGGLYRSNDRGESFEFVSNKDGLLDRPFYYTNIESNPKNADVVFSMSTRFYKSADGGKNWKMMRTPHGDNHDIWIHPQDTSLFIQANDGGVNVTTNGGKTWSSQHNQSTAELYQVEVDDQYPYWLYAGQQDNTTIAVPSVPPYSAPAGPQGYWLSVGGCETGPAVPKPGDPNIVFSNCKGRFGVYDKRTGQEQQFYVGATNIYGHSPDDLTYRFQRVSPVHVSPHDPNTVYHTSQYVHRTKDNGITWEQISPDLTANEPDKQVISGSPITRDVTGEEYYSTIYEINESPLEKGVIWVGANDGPIHVTRNDGKDWKNVTPEGLPEGGRVDCIDPSPHQPGKAYASILRYQLGDWHPYIFKTEDYGESWALITNGENGIPQDFPTRTVREDPDQEGVLYAGTEYGLFLSLNDGKDWQPFQQNLPITPITDIKVFRKDLILSTMGRGFWIMDNISPVHQIAEAKNTDGPFLYQPKDSYRFHYRANGEESTPHYPDAGLALDYFLPEGINGKVGIEIVDGSGEVVRSFTSKEEGTEKEESDMSTNFYFRDVRSEVGAEPGLHRFQWDLKYPGPWDEDSSRAFQRGPMVAPGKYQARLTVNGKTISQSFEVMADPRLEDVSQMDMEAQVALVKRIVELESAVKKVAAKLKERKNTLSNDNSRKAEKELEKLDWVESQLETAEGTYRQPMLIAQLGYLRSMLERADQRPGKDAYDRYEELSGEWEKISSDLDEVNINEAELGGMAKD</sequence>
<dbReference type="InterPro" id="IPR036278">
    <property type="entry name" value="Sialidase_sf"/>
</dbReference>
<dbReference type="Pfam" id="PF02012">
    <property type="entry name" value="BNR"/>
    <property type="match status" value="1"/>
</dbReference>
<feature type="coiled-coil region" evidence="1">
    <location>
        <begin position="896"/>
        <end position="927"/>
    </location>
</feature>
<dbReference type="SUPFAM" id="SSF50939">
    <property type="entry name" value="Sialidases"/>
    <property type="match status" value="1"/>
</dbReference>
<dbReference type="GO" id="GO:0016020">
    <property type="term" value="C:membrane"/>
    <property type="evidence" value="ECO:0007669"/>
    <property type="project" value="TreeGrafter"/>
</dbReference>
<dbReference type="EMBL" id="CP030041">
    <property type="protein sequence ID" value="AWW32134.1"/>
    <property type="molecule type" value="Genomic_DNA"/>
</dbReference>
<dbReference type="PANTHER" id="PTHR12106">
    <property type="entry name" value="SORTILIN RELATED"/>
    <property type="match status" value="1"/>
</dbReference>
<evidence type="ECO:0000256" key="1">
    <source>
        <dbReference type="SAM" id="Coils"/>
    </source>
</evidence>
<dbReference type="OrthoDB" id="9757809at2"/>
<protein>
    <recommendedName>
        <fullName evidence="4">Sortilin N-terminal domain-containing protein</fullName>
    </recommendedName>
</protein>
<dbReference type="PANTHER" id="PTHR12106:SF27">
    <property type="entry name" value="SORTILIN-RELATED RECEPTOR"/>
    <property type="match status" value="1"/>
</dbReference>
<dbReference type="Gene3D" id="2.130.10.10">
    <property type="entry name" value="YVTN repeat-like/Quinoprotein amine dehydrogenase"/>
    <property type="match status" value="4"/>
</dbReference>
<name>A0A2Z4IMR9_9BACT</name>
<keyword evidence="3" id="KW-1185">Reference proteome</keyword>
<dbReference type="KEGG" id="est:DN752_19425"/>
<dbReference type="Proteomes" id="UP000248688">
    <property type="component" value="Chromosome"/>
</dbReference>
<keyword evidence="1" id="KW-0175">Coiled coil</keyword>
<dbReference type="GO" id="GO:0006892">
    <property type="term" value="P:post-Golgi vesicle-mediated transport"/>
    <property type="evidence" value="ECO:0007669"/>
    <property type="project" value="TreeGrafter"/>
</dbReference>
<organism evidence="2 3">
    <name type="scientific">Echinicola strongylocentroti</name>
    <dbReference type="NCBI Taxonomy" id="1795355"/>
    <lineage>
        <taxon>Bacteria</taxon>
        <taxon>Pseudomonadati</taxon>
        <taxon>Bacteroidota</taxon>
        <taxon>Cytophagia</taxon>
        <taxon>Cytophagales</taxon>
        <taxon>Cyclobacteriaceae</taxon>
        <taxon>Echinicola</taxon>
    </lineage>
</organism>
<dbReference type="SUPFAM" id="SSF110296">
    <property type="entry name" value="Oligoxyloglucan reducing end-specific cellobiohydrolase"/>
    <property type="match status" value="1"/>
</dbReference>
<dbReference type="InterPro" id="IPR015943">
    <property type="entry name" value="WD40/YVTN_repeat-like_dom_sf"/>
</dbReference>